<dbReference type="Pfam" id="PF07596">
    <property type="entry name" value="SBP_bac_10"/>
    <property type="match status" value="1"/>
</dbReference>
<keyword evidence="2" id="KW-1133">Transmembrane helix</keyword>
<dbReference type="PANTHER" id="PTHR30093">
    <property type="entry name" value="GENERAL SECRETION PATHWAY PROTEIN G"/>
    <property type="match status" value="1"/>
</dbReference>
<feature type="transmembrane region" description="Helical" evidence="2">
    <location>
        <begin position="20"/>
        <end position="41"/>
    </location>
</feature>
<name>A0A848B1B4_9BACT</name>
<dbReference type="InterPro" id="IPR012902">
    <property type="entry name" value="N_methyl_site"/>
</dbReference>
<dbReference type="SUPFAM" id="SSF54523">
    <property type="entry name" value="Pili subunits"/>
    <property type="match status" value="1"/>
</dbReference>
<dbReference type="Proteomes" id="UP000576225">
    <property type="component" value="Unassembled WGS sequence"/>
</dbReference>
<organism evidence="4 5">
    <name type="scientific">Victivallis vadensis</name>
    <dbReference type="NCBI Taxonomy" id="172901"/>
    <lineage>
        <taxon>Bacteria</taxon>
        <taxon>Pseudomonadati</taxon>
        <taxon>Lentisphaerota</taxon>
        <taxon>Lentisphaeria</taxon>
        <taxon>Victivallales</taxon>
        <taxon>Victivallaceae</taxon>
        <taxon>Victivallis</taxon>
    </lineage>
</organism>
<dbReference type="NCBIfam" id="TIGR02532">
    <property type="entry name" value="IV_pilin_GFxxxE"/>
    <property type="match status" value="1"/>
</dbReference>
<dbReference type="RefSeq" id="WP_168964231.1">
    <property type="nucleotide sequence ID" value="NZ_JABAEW010000104.1"/>
</dbReference>
<dbReference type="Gene3D" id="3.30.700.10">
    <property type="entry name" value="Glycoprotein, Type 4 Pilin"/>
    <property type="match status" value="1"/>
</dbReference>
<dbReference type="InterPro" id="IPR000983">
    <property type="entry name" value="Bac_GSPG_pilin"/>
</dbReference>
<keyword evidence="2" id="KW-0472">Membrane</keyword>
<sequence>MIHLFDRLRRTLRKKLRFTLIELLIVIAIIAILAAMLLPALNKAREKAKSIQCINNLKTLSTSLTGYIDDNNDYTPMGYWNKSSSETRSWTDYLSVYCTRYRSDTESRSANMALGSASHNRYLKTMKPFICPGNPMTTWYDRNSGDKAVAGNYTANGTPWGGPFPSGTDLTRNRSKITHFRQLSRTGGLYDGAGGPLGGKVRNITWTDSANCAGYVHNEKSNILYLDGHAVQSAAVVPRLEMYSDSADPGNPGLNDNLFSK</sequence>
<reference evidence="4 5" key="1">
    <citation type="submission" date="2020-04" db="EMBL/GenBank/DDBJ databases">
        <authorList>
            <person name="Hitch T.C.A."/>
            <person name="Wylensek D."/>
            <person name="Clavel T."/>
        </authorList>
    </citation>
    <scope>NUCLEOTIDE SEQUENCE [LARGE SCALE GENOMIC DNA]</scope>
    <source>
        <strain evidence="4 5">COR2-253-APC-1A</strain>
    </source>
</reference>
<feature type="domain" description="DUF1559" evidence="3">
    <location>
        <begin position="43"/>
        <end position="192"/>
    </location>
</feature>
<proteinExistence type="predicted"/>
<dbReference type="GO" id="GO:0015628">
    <property type="term" value="P:protein secretion by the type II secretion system"/>
    <property type="evidence" value="ECO:0007669"/>
    <property type="project" value="InterPro"/>
</dbReference>
<comment type="caution">
    <text evidence="4">The sequence shown here is derived from an EMBL/GenBank/DDBJ whole genome shotgun (WGS) entry which is preliminary data.</text>
</comment>
<protein>
    <submittedName>
        <fullName evidence="4">DUF1559 domain-containing protein</fullName>
    </submittedName>
</protein>
<gene>
    <name evidence="4" type="ORF">HF882_22335</name>
</gene>
<dbReference type="InterPro" id="IPR011453">
    <property type="entry name" value="DUF1559"/>
</dbReference>
<dbReference type="AlphaFoldDB" id="A0A848B1B4"/>
<keyword evidence="1" id="KW-0488">Methylation</keyword>
<dbReference type="InterPro" id="IPR045584">
    <property type="entry name" value="Pilin-like"/>
</dbReference>
<dbReference type="PRINTS" id="PR00813">
    <property type="entry name" value="BCTERIALGSPG"/>
</dbReference>
<keyword evidence="2" id="KW-0812">Transmembrane</keyword>
<evidence type="ECO:0000256" key="1">
    <source>
        <dbReference type="ARBA" id="ARBA00022481"/>
    </source>
</evidence>
<evidence type="ECO:0000313" key="4">
    <source>
        <dbReference type="EMBL" id="NMD89328.1"/>
    </source>
</evidence>
<dbReference type="EMBL" id="JABAEW010000104">
    <property type="protein sequence ID" value="NMD89328.1"/>
    <property type="molecule type" value="Genomic_DNA"/>
</dbReference>
<dbReference type="GO" id="GO:0015627">
    <property type="term" value="C:type II protein secretion system complex"/>
    <property type="evidence" value="ECO:0007669"/>
    <property type="project" value="InterPro"/>
</dbReference>
<dbReference type="PANTHER" id="PTHR30093:SF2">
    <property type="entry name" value="TYPE II SECRETION SYSTEM PROTEIN H"/>
    <property type="match status" value="1"/>
</dbReference>
<evidence type="ECO:0000259" key="3">
    <source>
        <dbReference type="Pfam" id="PF07596"/>
    </source>
</evidence>
<evidence type="ECO:0000313" key="5">
    <source>
        <dbReference type="Proteomes" id="UP000576225"/>
    </source>
</evidence>
<evidence type="ECO:0000256" key="2">
    <source>
        <dbReference type="SAM" id="Phobius"/>
    </source>
</evidence>
<accession>A0A848B1B4</accession>